<dbReference type="Pfam" id="PF08338">
    <property type="entry name" value="DUF1731"/>
    <property type="match status" value="1"/>
</dbReference>
<dbReference type="Gene3D" id="3.40.50.720">
    <property type="entry name" value="NAD(P)-binding Rossmann-like Domain"/>
    <property type="match status" value="1"/>
</dbReference>
<reference evidence="4" key="1">
    <citation type="submission" date="2017-01" db="EMBL/GenBank/DDBJ databases">
        <title>Comparative genomics of anhydrobiosis in the tardigrade Hypsibius dujardini.</title>
        <authorList>
            <person name="Yoshida Y."/>
            <person name="Koutsovoulos G."/>
            <person name="Laetsch D."/>
            <person name="Stevens L."/>
            <person name="Kumar S."/>
            <person name="Horikawa D."/>
            <person name="Ishino K."/>
            <person name="Komine S."/>
            <person name="Tomita M."/>
            <person name="Blaxter M."/>
            <person name="Arakawa K."/>
        </authorList>
    </citation>
    <scope>NUCLEOTIDE SEQUENCE [LARGE SCALE GENOMIC DNA]</scope>
    <source>
        <strain evidence="4">Z151</strain>
    </source>
</reference>
<evidence type="ECO:0000259" key="2">
    <source>
        <dbReference type="Pfam" id="PF08338"/>
    </source>
</evidence>
<gene>
    <name evidence="3" type="ORF">BV898_15482</name>
</gene>
<organism evidence="3 4">
    <name type="scientific">Hypsibius exemplaris</name>
    <name type="common">Freshwater tardigrade</name>
    <dbReference type="NCBI Taxonomy" id="2072580"/>
    <lineage>
        <taxon>Eukaryota</taxon>
        <taxon>Metazoa</taxon>
        <taxon>Ecdysozoa</taxon>
        <taxon>Tardigrada</taxon>
        <taxon>Eutardigrada</taxon>
        <taxon>Parachela</taxon>
        <taxon>Hypsibioidea</taxon>
        <taxon>Hypsibiidae</taxon>
        <taxon>Hypsibius</taxon>
    </lineage>
</organism>
<dbReference type="EMBL" id="MTYJ01000210">
    <property type="protein sequence ID" value="OWA50981.1"/>
    <property type="molecule type" value="Genomic_DNA"/>
</dbReference>
<feature type="domain" description="DUF1731" evidence="2">
    <location>
        <begin position="257"/>
        <end position="303"/>
    </location>
</feature>
<comment type="caution">
    <text evidence="3">The sequence shown here is derived from an EMBL/GenBank/DDBJ whole genome shotgun (WGS) entry which is preliminary data.</text>
</comment>
<name>A0A9X6NHX0_HYPEX</name>
<evidence type="ECO:0000259" key="1">
    <source>
        <dbReference type="Pfam" id="PF01370"/>
    </source>
</evidence>
<dbReference type="Pfam" id="PF01370">
    <property type="entry name" value="Epimerase"/>
    <property type="match status" value="1"/>
</dbReference>
<dbReference type="PANTHER" id="PTHR11092">
    <property type="entry name" value="SUGAR NUCLEOTIDE EPIMERASE RELATED"/>
    <property type="match status" value="1"/>
</dbReference>
<evidence type="ECO:0000313" key="4">
    <source>
        <dbReference type="Proteomes" id="UP000192578"/>
    </source>
</evidence>
<keyword evidence="4" id="KW-1185">Reference proteome</keyword>
<dbReference type="PANTHER" id="PTHR11092:SF0">
    <property type="entry name" value="EPIMERASE FAMILY PROTEIN SDR39U1"/>
    <property type="match status" value="1"/>
</dbReference>
<dbReference type="InterPro" id="IPR001509">
    <property type="entry name" value="Epimerase_deHydtase"/>
</dbReference>
<feature type="domain" description="NAD-dependent epimerase/dehydratase" evidence="1">
    <location>
        <begin position="3"/>
        <end position="229"/>
    </location>
</feature>
<dbReference type="Proteomes" id="UP000192578">
    <property type="component" value="Unassembled WGS sequence"/>
</dbReference>
<dbReference type="InterPro" id="IPR036291">
    <property type="entry name" value="NAD(P)-bd_dom_sf"/>
</dbReference>
<protein>
    <submittedName>
        <fullName evidence="3">Epimerase family protein SDR39U1</fullName>
    </submittedName>
</protein>
<dbReference type="CDD" id="cd05242">
    <property type="entry name" value="SDR_a8"/>
    <property type="match status" value="1"/>
</dbReference>
<dbReference type="InterPro" id="IPR013549">
    <property type="entry name" value="DUF1731"/>
</dbReference>
<dbReference type="NCBIfam" id="TIGR01777">
    <property type="entry name" value="yfcH"/>
    <property type="match status" value="1"/>
</dbReference>
<dbReference type="OrthoDB" id="276721at2759"/>
<evidence type="ECO:0000313" key="3">
    <source>
        <dbReference type="EMBL" id="OWA50981.1"/>
    </source>
</evidence>
<sequence length="313" mass="34252">MSVILAGGTGFIGRTVAKVLNRNGYEVICITRDTGHGIVPHQSPHYDSVITWSRLVASGLPADCKAVINLCGENIMKLNRRWTPLYKEAVMSSRVDSTKKLRDLILDARVKPKAFITASGVGFYPPSATAAYDEYSAGGRHDFLAHVTVKWEEASRLPASAGCRTVNLRTGAVLGRHGGVIKNLYWPFFFGLGGPVGRGNQPFPWIHIEDIAHLYLYAMENDKCTGVYNAVSPHIITNADFTRAFASALHRPACLPTPPFVLNALLGEERAKILTHGQIVHPKRLLDAGYKFIYPDINEACCDVVAPPDADDL</sequence>
<accession>A0A9X6NHX0</accession>
<proteinExistence type="predicted"/>
<dbReference type="AlphaFoldDB" id="A0A9X6NHX0"/>
<dbReference type="InterPro" id="IPR010099">
    <property type="entry name" value="SDR39U1"/>
</dbReference>
<dbReference type="SUPFAM" id="SSF51735">
    <property type="entry name" value="NAD(P)-binding Rossmann-fold domains"/>
    <property type="match status" value="1"/>
</dbReference>